<dbReference type="Proteomes" id="UP000236394">
    <property type="component" value="Unassembled WGS sequence"/>
</dbReference>
<sequence>MCFCRIVIISGVSHQRARIIERNRELSCCPLHPFRTNILSYACTQILISLRPDNLKNNSKDMTDVKVKTVKKVAPNWMCNRRRSGQKAENSETDQGGETVDGSPFGNARSLNRYSNLLLI</sequence>
<organism evidence="2 3">
    <name type="scientific">Mageeibacillus indolicus</name>
    <dbReference type="NCBI Taxonomy" id="884684"/>
    <lineage>
        <taxon>Bacteria</taxon>
        <taxon>Bacillati</taxon>
        <taxon>Bacillota</taxon>
        <taxon>Clostridia</taxon>
        <taxon>Eubacteriales</taxon>
        <taxon>Oscillospiraceae</taxon>
        <taxon>Mageeibacillus</taxon>
    </lineage>
</organism>
<dbReference type="AlphaFoldDB" id="A0A2J8B256"/>
<accession>A0A2J8B256</accession>
<protein>
    <submittedName>
        <fullName evidence="2">Uncharacterized protein</fullName>
    </submittedName>
</protein>
<feature type="region of interest" description="Disordered" evidence="1">
    <location>
        <begin position="81"/>
        <end position="107"/>
    </location>
</feature>
<evidence type="ECO:0000313" key="2">
    <source>
        <dbReference type="EMBL" id="PNH18825.1"/>
    </source>
</evidence>
<dbReference type="EMBL" id="NBZD01000002">
    <property type="protein sequence ID" value="PNH18825.1"/>
    <property type="molecule type" value="Genomic_DNA"/>
</dbReference>
<evidence type="ECO:0000256" key="1">
    <source>
        <dbReference type="SAM" id="MobiDB-lite"/>
    </source>
</evidence>
<gene>
    <name evidence="2" type="ORF">B7R76_04535</name>
</gene>
<proteinExistence type="predicted"/>
<evidence type="ECO:0000313" key="3">
    <source>
        <dbReference type="Proteomes" id="UP000236394"/>
    </source>
</evidence>
<name>A0A2J8B256_9FIRM</name>
<reference evidence="3" key="1">
    <citation type="submission" date="2017-04" db="EMBL/GenBank/DDBJ databases">
        <authorList>
            <person name="Bumgarner R.E."/>
            <person name="Fredricks D.N."/>
            <person name="Srinivasan S."/>
        </authorList>
    </citation>
    <scope>NUCLEOTIDE SEQUENCE [LARGE SCALE GENOMIC DNA]</scope>
    <source>
        <strain evidence="3">KA00405</strain>
    </source>
</reference>
<comment type="caution">
    <text evidence="2">The sequence shown here is derived from an EMBL/GenBank/DDBJ whole genome shotgun (WGS) entry which is preliminary data.</text>
</comment>